<comment type="cofactor">
    <cofactor evidence="1">
        <name>[4Fe-4S] cluster</name>
        <dbReference type="ChEBI" id="CHEBI:49883"/>
    </cofactor>
</comment>
<dbReference type="Pfam" id="PF13186">
    <property type="entry name" value="SPASM"/>
    <property type="match status" value="1"/>
</dbReference>
<dbReference type="InterPro" id="IPR050377">
    <property type="entry name" value="Radical_SAM_PqqE_MftC-like"/>
</dbReference>
<evidence type="ECO:0000313" key="8">
    <source>
        <dbReference type="EMBL" id="OGD42230.1"/>
    </source>
</evidence>
<dbReference type="Pfam" id="PF04055">
    <property type="entry name" value="Radical_SAM"/>
    <property type="match status" value="1"/>
</dbReference>
<dbReference type="GO" id="GO:0046872">
    <property type="term" value="F:metal ion binding"/>
    <property type="evidence" value="ECO:0007669"/>
    <property type="project" value="UniProtKB-KW"/>
</dbReference>
<dbReference type="InterPro" id="IPR058240">
    <property type="entry name" value="rSAM_sf"/>
</dbReference>
<dbReference type="PANTHER" id="PTHR11228:SF34">
    <property type="entry name" value="TUNGSTEN-CONTAINING ALDEHYDE FERREDOXIN OXIDOREDUCTASE COFACTOR MODIFYING PROTEIN"/>
    <property type="match status" value="1"/>
</dbReference>
<evidence type="ECO:0000256" key="2">
    <source>
        <dbReference type="ARBA" id="ARBA00022485"/>
    </source>
</evidence>
<evidence type="ECO:0000256" key="4">
    <source>
        <dbReference type="ARBA" id="ARBA00022723"/>
    </source>
</evidence>
<dbReference type="InterPro" id="IPR007197">
    <property type="entry name" value="rSAM"/>
</dbReference>
<comment type="caution">
    <text evidence="8">The sequence shown here is derived from an EMBL/GenBank/DDBJ whole genome shotgun (WGS) entry which is preliminary data.</text>
</comment>
<dbReference type="SFLD" id="SFLDG01067">
    <property type="entry name" value="SPASM/twitch_domain_containing"/>
    <property type="match status" value="1"/>
</dbReference>
<dbReference type="AlphaFoldDB" id="A0A1F5CHA3"/>
<keyword evidence="3" id="KW-0949">S-adenosyl-L-methionine</keyword>
<evidence type="ECO:0000259" key="7">
    <source>
        <dbReference type="PROSITE" id="PS51918"/>
    </source>
</evidence>
<proteinExistence type="predicted"/>
<dbReference type="InterPro" id="IPR023885">
    <property type="entry name" value="4Fe4S-binding_SPASM_dom"/>
</dbReference>
<reference evidence="8 9" key="1">
    <citation type="journal article" date="2016" name="Nat. Commun.">
        <title>Thousands of microbial genomes shed light on interconnected biogeochemical processes in an aquifer system.</title>
        <authorList>
            <person name="Anantharaman K."/>
            <person name="Brown C.T."/>
            <person name="Hug L.A."/>
            <person name="Sharon I."/>
            <person name="Castelle C.J."/>
            <person name="Probst A.J."/>
            <person name="Thomas B.C."/>
            <person name="Singh A."/>
            <person name="Wilkins M.J."/>
            <person name="Karaoz U."/>
            <person name="Brodie E.L."/>
            <person name="Williams K.H."/>
            <person name="Hubbard S.S."/>
            <person name="Banfield J.F."/>
        </authorList>
    </citation>
    <scope>NUCLEOTIDE SEQUENCE [LARGE SCALE GENOMIC DNA]</scope>
</reference>
<keyword evidence="5" id="KW-0408">Iron</keyword>
<sequence>MIPLKIKEYLKGKIFLSSIPKILNLEITNFCNLRCPICVAKNTRKQGFLDIDFLKKIIGENTATFKDQFIWLHFNGEPLLHPRLPEVIRIIKKAGAKTRLSTNAALLTEEKSLEIMEAGLDYIVFSIDGNTKETYEKIRNGANFEEVENNILRFLKIKKERRFKTDTQVQIIKTKENEKEIKPFIKKWRGRDINYINVKSFCTRAWRSKEIGKFTDVAKAKERIVFRPPCFYLWETLVILWNGDVIACCQDLEGELRVGNLREDNLMQIWNNPILVEQRRRHLEGDFSAIPCRRCPDWKGFNRNYASYFFRTLVGLFFKKVLKRDLKDEGISIIFNKK</sequence>
<evidence type="ECO:0000313" key="9">
    <source>
        <dbReference type="Proteomes" id="UP000178974"/>
    </source>
</evidence>
<evidence type="ECO:0000256" key="1">
    <source>
        <dbReference type="ARBA" id="ARBA00001966"/>
    </source>
</evidence>
<protein>
    <recommendedName>
        <fullName evidence="7">Radical SAM core domain-containing protein</fullName>
    </recommendedName>
</protein>
<organism evidence="8 9">
    <name type="scientific">Candidatus Azambacteria bacterium RIFOXYD1_FULL_42_11</name>
    <dbReference type="NCBI Taxonomy" id="1797310"/>
    <lineage>
        <taxon>Bacteria</taxon>
        <taxon>Candidatus Azamiibacteriota</taxon>
    </lineage>
</organism>
<keyword evidence="4" id="KW-0479">Metal-binding</keyword>
<dbReference type="CDD" id="cd21109">
    <property type="entry name" value="SPASM"/>
    <property type="match status" value="1"/>
</dbReference>
<feature type="domain" description="Radical SAM core" evidence="7">
    <location>
        <begin position="17"/>
        <end position="236"/>
    </location>
</feature>
<evidence type="ECO:0000256" key="3">
    <source>
        <dbReference type="ARBA" id="ARBA00022691"/>
    </source>
</evidence>
<dbReference type="PANTHER" id="PTHR11228">
    <property type="entry name" value="RADICAL SAM DOMAIN PROTEIN"/>
    <property type="match status" value="1"/>
</dbReference>
<name>A0A1F5CHA3_9BACT</name>
<keyword evidence="2" id="KW-0004">4Fe-4S</keyword>
<evidence type="ECO:0000256" key="6">
    <source>
        <dbReference type="ARBA" id="ARBA00023014"/>
    </source>
</evidence>
<dbReference type="SFLD" id="SFLDG01387">
    <property type="entry name" value="BtrN-like_SPASM_domain_contain"/>
    <property type="match status" value="1"/>
</dbReference>
<dbReference type="GO" id="GO:0003824">
    <property type="term" value="F:catalytic activity"/>
    <property type="evidence" value="ECO:0007669"/>
    <property type="project" value="InterPro"/>
</dbReference>
<dbReference type="InterPro" id="IPR013785">
    <property type="entry name" value="Aldolase_TIM"/>
</dbReference>
<dbReference type="CDD" id="cd01335">
    <property type="entry name" value="Radical_SAM"/>
    <property type="match status" value="1"/>
</dbReference>
<keyword evidence="6" id="KW-0411">Iron-sulfur</keyword>
<dbReference type="EMBL" id="MEZA01000016">
    <property type="protein sequence ID" value="OGD42230.1"/>
    <property type="molecule type" value="Genomic_DNA"/>
</dbReference>
<gene>
    <name evidence="8" type="ORF">A2567_00115</name>
</gene>
<dbReference type="PROSITE" id="PS51918">
    <property type="entry name" value="RADICAL_SAM"/>
    <property type="match status" value="1"/>
</dbReference>
<evidence type="ECO:0000256" key="5">
    <source>
        <dbReference type="ARBA" id="ARBA00023004"/>
    </source>
</evidence>
<dbReference type="InterPro" id="IPR034391">
    <property type="entry name" value="AdoMet-like_SPASM_containing"/>
</dbReference>
<dbReference type="Gene3D" id="3.20.20.70">
    <property type="entry name" value="Aldolase class I"/>
    <property type="match status" value="1"/>
</dbReference>
<dbReference type="SUPFAM" id="SSF102114">
    <property type="entry name" value="Radical SAM enzymes"/>
    <property type="match status" value="1"/>
</dbReference>
<accession>A0A1F5CHA3</accession>
<dbReference type="Proteomes" id="UP000178974">
    <property type="component" value="Unassembled WGS sequence"/>
</dbReference>
<dbReference type="SFLD" id="SFLDS00029">
    <property type="entry name" value="Radical_SAM"/>
    <property type="match status" value="1"/>
</dbReference>
<dbReference type="GO" id="GO:0051536">
    <property type="term" value="F:iron-sulfur cluster binding"/>
    <property type="evidence" value="ECO:0007669"/>
    <property type="project" value="UniProtKB-KW"/>
</dbReference>